<protein>
    <recommendedName>
        <fullName evidence="2">Sulfotransferase domain-containing protein</fullName>
    </recommendedName>
</protein>
<reference evidence="1" key="1">
    <citation type="journal article" date="2015" name="Nature">
        <title>Complex archaea that bridge the gap between prokaryotes and eukaryotes.</title>
        <authorList>
            <person name="Spang A."/>
            <person name="Saw J.H."/>
            <person name="Jorgensen S.L."/>
            <person name="Zaremba-Niedzwiedzka K."/>
            <person name="Martijn J."/>
            <person name="Lind A.E."/>
            <person name="van Eijk R."/>
            <person name="Schleper C."/>
            <person name="Guy L."/>
            <person name="Ettema T.J."/>
        </authorList>
    </citation>
    <scope>NUCLEOTIDE SEQUENCE</scope>
</reference>
<evidence type="ECO:0008006" key="2">
    <source>
        <dbReference type="Google" id="ProtNLM"/>
    </source>
</evidence>
<gene>
    <name evidence="1" type="ORF">LCGC14_1323020</name>
</gene>
<dbReference type="EMBL" id="LAZR01007915">
    <property type="protein sequence ID" value="KKM82100.1"/>
    <property type="molecule type" value="Genomic_DNA"/>
</dbReference>
<dbReference type="InterPro" id="IPR027417">
    <property type="entry name" value="P-loop_NTPase"/>
</dbReference>
<dbReference type="Pfam" id="PF13469">
    <property type="entry name" value="Sulfotransfer_3"/>
    <property type="match status" value="1"/>
</dbReference>
<dbReference type="SUPFAM" id="SSF52540">
    <property type="entry name" value="P-loop containing nucleoside triphosphate hydrolases"/>
    <property type="match status" value="1"/>
</dbReference>
<proteinExistence type="predicted"/>
<dbReference type="PROSITE" id="PS00210">
    <property type="entry name" value="HEMOCYANIN_2"/>
    <property type="match status" value="1"/>
</dbReference>
<evidence type="ECO:0000313" key="1">
    <source>
        <dbReference type="EMBL" id="KKM82100.1"/>
    </source>
</evidence>
<comment type="caution">
    <text evidence="1">The sequence shown here is derived from an EMBL/GenBank/DDBJ whole genome shotgun (WGS) entry which is preliminary data.</text>
</comment>
<organism evidence="1">
    <name type="scientific">marine sediment metagenome</name>
    <dbReference type="NCBI Taxonomy" id="412755"/>
    <lineage>
        <taxon>unclassified sequences</taxon>
        <taxon>metagenomes</taxon>
        <taxon>ecological metagenomes</taxon>
    </lineage>
</organism>
<name>A0A0F9MZR3_9ZZZZ</name>
<dbReference type="Gene3D" id="3.40.50.300">
    <property type="entry name" value="P-loop containing nucleotide triphosphate hydrolases"/>
    <property type="match status" value="1"/>
</dbReference>
<dbReference type="InterPro" id="IPR013788">
    <property type="entry name" value="Hemocyanin/hexamerin"/>
</dbReference>
<dbReference type="AlphaFoldDB" id="A0A0F9MZR3"/>
<accession>A0A0F9MZR3</accession>
<sequence length="292" mass="33154">MRDPLFVIAPPRSYTSVVGGMLGQHPQAYGLPEVNLSHGDTLGDMWDSVIIAGNFGTAGLLRLLTEIAEGQQTEEAVMRARQWIMRRHHWSGAKVFAHIQKGVGPDRMMVDKSPRNTFNAENLRRLHRIFPRANFLHLTRHPRSQGKSVLDLMKSYGDGNPKNDPEKTWLRSQANIMEFSRELAPGQYMRIKGETLLRDPHFYLSQICEWLDLDRSPDSIEAMLHPETSPYAKVGPPSAPFGNDPNFLLHPALDFTRLARIKEPPLAGEIEWKPGHEFMAPVQRLARQFGYS</sequence>